<comment type="cofactor">
    <cofactor evidence="1">
        <name>Fe(2+)</name>
        <dbReference type="ChEBI" id="CHEBI:29033"/>
    </cofactor>
</comment>
<evidence type="ECO:0000313" key="11">
    <source>
        <dbReference type="Proteomes" id="UP001595075"/>
    </source>
</evidence>
<keyword evidence="8" id="KW-0408">Iron</keyword>
<dbReference type="InterPro" id="IPR000486">
    <property type="entry name" value="Xdiol_ring_cleave_dOase_1/2"/>
</dbReference>
<dbReference type="PROSITE" id="PS00082">
    <property type="entry name" value="EXTRADIOL_DIOXYGENAS"/>
    <property type="match status" value="1"/>
</dbReference>
<dbReference type="InterPro" id="IPR029068">
    <property type="entry name" value="Glyas_Bleomycin-R_OHBP_Dase"/>
</dbReference>
<gene>
    <name evidence="10" type="ORF">VTL71DRAFT_6860</name>
</gene>
<keyword evidence="5" id="KW-0058">Aromatic hydrocarbons catabolism</keyword>
<dbReference type="SUPFAM" id="SSF54593">
    <property type="entry name" value="Glyoxalase/Bleomycin resistance protein/Dihydroxybiphenyl dioxygenase"/>
    <property type="match status" value="1"/>
</dbReference>
<dbReference type="PANTHER" id="PTHR21366:SF14">
    <property type="entry name" value="GLYOXALASE DOMAIN-CONTAINING PROTEIN 5"/>
    <property type="match status" value="1"/>
</dbReference>
<sequence>MASIFENLPEKIISPSKLAHVVLRTHNFAKMVQFYENFLGARVIYSNDHLAFLTYDEEHHRLALLGIPGTKVKDPTTAGLEHIAFTFDTLSDLLVAYLQRKGKGINPFWPVNHGPTTSIYYKDPDGNMIETQVDNYEDADEATDFMNSKDFSENPIGVDFDPEDHITKLVSGQSTEAELKKRVEIGPRGIPDWA</sequence>
<dbReference type="PROSITE" id="PS51819">
    <property type="entry name" value="VOC"/>
    <property type="match status" value="1"/>
</dbReference>
<dbReference type="Gene3D" id="3.10.180.10">
    <property type="entry name" value="2,3-Dihydroxybiphenyl 1,2-Dioxygenase, domain 1"/>
    <property type="match status" value="1"/>
</dbReference>
<keyword evidence="7" id="KW-0560">Oxidoreductase</keyword>
<evidence type="ECO:0000256" key="4">
    <source>
        <dbReference type="ARBA" id="ARBA00022723"/>
    </source>
</evidence>
<dbReference type="PANTHER" id="PTHR21366">
    <property type="entry name" value="GLYOXALASE FAMILY PROTEIN"/>
    <property type="match status" value="1"/>
</dbReference>
<comment type="similarity">
    <text evidence="3">Belongs to the glyoxalase I family.</text>
</comment>
<comment type="caution">
    <text evidence="10">The sequence shown here is derived from an EMBL/GenBank/DDBJ whole genome shotgun (WGS) entry which is preliminary data.</text>
</comment>
<evidence type="ECO:0000256" key="5">
    <source>
        <dbReference type="ARBA" id="ARBA00022797"/>
    </source>
</evidence>
<protein>
    <recommendedName>
        <fullName evidence="9">VOC domain-containing protein</fullName>
    </recommendedName>
</protein>
<name>A0ABR4BV11_9HELO</name>
<reference evidence="10 11" key="1">
    <citation type="journal article" date="2024" name="Commun. Biol.">
        <title>Comparative genomic analysis of thermophilic fungi reveals convergent evolutionary adaptations and gene losses.</title>
        <authorList>
            <person name="Steindorff A.S."/>
            <person name="Aguilar-Pontes M.V."/>
            <person name="Robinson A.J."/>
            <person name="Andreopoulos B."/>
            <person name="LaButti K."/>
            <person name="Kuo A."/>
            <person name="Mondo S."/>
            <person name="Riley R."/>
            <person name="Otillar R."/>
            <person name="Haridas S."/>
            <person name="Lipzen A."/>
            <person name="Grimwood J."/>
            <person name="Schmutz J."/>
            <person name="Clum A."/>
            <person name="Reid I.D."/>
            <person name="Moisan M.C."/>
            <person name="Butler G."/>
            <person name="Nguyen T.T.M."/>
            <person name="Dewar K."/>
            <person name="Conant G."/>
            <person name="Drula E."/>
            <person name="Henrissat B."/>
            <person name="Hansel C."/>
            <person name="Singer S."/>
            <person name="Hutchinson M.I."/>
            <person name="de Vries R.P."/>
            <person name="Natvig D.O."/>
            <person name="Powell A.J."/>
            <person name="Tsang A."/>
            <person name="Grigoriev I.V."/>
        </authorList>
    </citation>
    <scope>NUCLEOTIDE SEQUENCE [LARGE SCALE GENOMIC DNA]</scope>
    <source>
        <strain evidence="10 11">CBS 494.80</strain>
    </source>
</reference>
<evidence type="ECO:0000259" key="9">
    <source>
        <dbReference type="PROSITE" id="PS51819"/>
    </source>
</evidence>
<evidence type="ECO:0000313" key="10">
    <source>
        <dbReference type="EMBL" id="KAL2061483.1"/>
    </source>
</evidence>
<keyword evidence="4" id="KW-0479">Metal-binding</keyword>
<dbReference type="InterPro" id="IPR050383">
    <property type="entry name" value="GlyoxalaseI/FosfomycinResist"/>
</dbReference>
<proteinExistence type="inferred from homology"/>
<dbReference type="Proteomes" id="UP001595075">
    <property type="component" value="Unassembled WGS sequence"/>
</dbReference>
<evidence type="ECO:0000256" key="6">
    <source>
        <dbReference type="ARBA" id="ARBA00022964"/>
    </source>
</evidence>
<dbReference type="InterPro" id="IPR037523">
    <property type="entry name" value="VOC_core"/>
</dbReference>
<comment type="similarity">
    <text evidence="2">Belongs to the extradiol ring-cleavage dioxygenase family.</text>
</comment>
<keyword evidence="11" id="KW-1185">Reference proteome</keyword>
<dbReference type="EMBL" id="JAZHXI010000018">
    <property type="protein sequence ID" value="KAL2061483.1"/>
    <property type="molecule type" value="Genomic_DNA"/>
</dbReference>
<evidence type="ECO:0000256" key="2">
    <source>
        <dbReference type="ARBA" id="ARBA00008784"/>
    </source>
</evidence>
<dbReference type="Pfam" id="PF00903">
    <property type="entry name" value="Glyoxalase"/>
    <property type="match status" value="1"/>
</dbReference>
<organism evidence="10 11">
    <name type="scientific">Oculimacula yallundae</name>
    <dbReference type="NCBI Taxonomy" id="86028"/>
    <lineage>
        <taxon>Eukaryota</taxon>
        <taxon>Fungi</taxon>
        <taxon>Dikarya</taxon>
        <taxon>Ascomycota</taxon>
        <taxon>Pezizomycotina</taxon>
        <taxon>Leotiomycetes</taxon>
        <taxon>Helotiales</taxon>
        <taxon>Ploettnerulaceae</taxon>
        <taxon>Oculimacula</taxon>
    </lineage>
</organism>
<accession>A0ABR4BV11</accession>
<keyword evidence="6" id="KW-0223">Dioxygenase</keyword>
<evidence type="ECO:0000256" key="3">
    <source>
        <dbReference type="ARBA" id="ARBA00010363"/>
    </source>
</evidence>
<feature type="domain" description="VOC" evidence="9">
    <location>
        <begin position="17"/>
        <end position="134"/>
    </location>
</feature>
<evidence type="ECO:0000256" key="1">
    <source>
        <dbReference type="ARBA" id="ARBA00001954"/>
    </source>
</evidence>
<evidence type="ECO:0000256" key="7">
    <source>
        <dbReference type="ARBA" id="ARBA00023002"/>
    </source>
</evidence>
<dbReference type="InterPro" id="IPR004360">
    <property type="entry name" value="Glyas_Fos-R_dOase_dom"/>
</dbReference>
<dbReference type="CDD" id="cd08348">
    <property type="entry name" value="BphC2-C3-RGP6_C_like"/>
    <property type="match status" value="1"/>
</dbReference>
<evidence type="ECO:0000256" key="8">
    <source>
        <dbReference type="ARBA" id="ARBA00023004"/>
    </source>
</evidence>